<evidence type="ECO:0000256" key="4">
    <source>
        <dbReference type="ARBA" id="ARBA00022692"/>
    </source>
</evidence>
<feature type="transmembrane region" description="Helical" evidence="10">
    <location>
        <begin position="447"/>
        <end position="465"/>
    </location>
</feature>
<protein>
    <recommendedName>
        <fullName evidence="8 10">Man(5)GlcNAc(2)-PP-dolichol translocation protein RFT1</fullName>
    </recommendedName>
</protein>
<evidence type="ECO:0000256" key="2">
    <source>
        <dbReference type="ARBA" id="ARBA00004922"/>
    </source>
</evidence>
<keyword evidence="7 10" id="KW-0472">Membrane</keyword>
<gene>
    <name evidence="12" type="primary">RFT1</name>
    <name evidence="12" type="ORF">HETSPECPRED_008557</name>
</gene>
<sequence length="555" mass="59448">MSESSSPSSLLAKSANGATLLVLLRIGSRLATFALNQVLLRFLAPEVLGISTQLDLFATSILSFACESLRVALQRQRLDGTQETVGGYSKSNGKGQSKRNPATEIGSYGRRAQETVNLSYIAIAIGVPLAYALATVYLNSADPAVLNAPYFNEALHGYIIATILELLNEPSFAIAQQQMLYSTRASAEASATFVKCVVTCSLAIWASRTNTQLGVLPFAFGQIAYALVLNGNYLSKVITLAFDNDFSIALKSLPPSPQLYFSRFSKPLVYLAGNLYGQSILKQLLTNGDSYLIASFTSLSAQGSYALAANYGGLLARILFQPIEESSRSYFARLFASENLSLRKADIANDEKKGESRTKATSAPAEASQYLTTLLRAYILFSIFVATLGPTLSPLALRVIAGSRWAHTEAPAVLAAYCYYIPLLAINGILEAFVAATASPSQLRRQAVFMVAFSASFVASGYYVLKVLQRSGRGLVLASSVSMILRIMYSSTFIMSYLGRSGNGLKGKELLPGAVTAVGSLASAIALNQMEKSFEGCLMDFIKWTSIAGAFGMAA</sequence>
<keyword evidence="6 10" id="KW-1133">Transmembrane helix</keyword>
<dbReference type="GO" id="GO:0034203">
    <property type="term" value="P:glycolipid translocation"/>
    <property type="evidence" value="ECO:0007669"/>
    <property type="project" value="TreeGrafter"/>
</dbReference>
<feature type="transmembrane region" description="Helical" evidence="10">
    <location>
        <begin position="378"/>
        <end position="400"/>
    </location>
</feature>
<evidence type="ECO:0000256" key="3">
    <source>
        <dbReference type="ARBA" id="ARBA00010288"/>
    </source>
</evidence>
<comment type="pathway">
    <text evidence="2">Protein modification; protein glycosylation.</text>
</comment>
<evidence type="ECO:0000256" key="6">
    <source>
        <dbReference type="ARBA" id="ARBA00022989"/>
    </source>
</evidence>
<keyword evidence="10" id="KW-0813">Transport</keyword>
<dbReference type="PANTHER" id="PTHR13117">
    <property type="entry name" value="ENDOPLASMIC RETICULUM MULTISPAN TRANSMEMBRANE PROTEIN-RELATED"/>
    <property type="match status" value="1"/>
</dbReference>
<name>A0A8H3FY82_9LECA</name>
<evidence type="ECO:0000313" key="13">
    <source>
        <dbReference type="Proteomes" id="UP000664521"/>
    </source>
</evidence>
<reference evidence="12" key="1">
    <citation type="submission" date="2021-03" db="EMBL/GenBank/DDBJ databases">
        <authorList>
            <person name="Tagirdzhanova G."/>
        </authorList>
    </citation>
    <scope>NUCLEOTIDE SEQUENCE</scope>
</reference>
<dbReference type="Pfam" id="PF04506">
    <property type="entry name" value="Rft-1"/>
    <property type="match status" value="1"/>
</dbReference>
<feature type="transmembrane region" description="Helical" evidence="10">
    <location>
        <begin position="213"/>
        <end position="234"/>
    </location>
</feature>
<proteinExistence type="inferred from homology"/>
<comment type="caution">
    <text evidence="10">Lacks conserved residue(s) required for the propagation of feature annotation.</text>
</comment>
<dbReference type="AlphaFoldDB" id="A0A8H3FY82"/>
<feature type="transmembrane region" description="Helical" evidence="10">
    <location>
        <begin position="412"/>
        <end position="435"/>
    </location>
</feature>
<keyword evidence="13" id="KW-1185">Reference proteome</keyword>
<feature type="region of interest" description="Disordered" evidence="11">
    <location>
        <begin position="83"/>
        <end position="106"/>
    </location>
</feature>
<accession>A0A8H3FY82</accession>
<evidence type="ECO:0000256" key="7">
    <source>
        <dbReference type="ARBA" id="ARBA00023136"/>
    </source>
</evidence>
<comment type="similarity">
    <text evidence="3 10">Belongs to the RFT1 family.</text>
</comment>
<evidence type="ECO:0000313" key="12">
    <source>
        <dbReference type="EMBL" id="CAF9933168.1"/>
    </source>
</evidence>
<evidence type="ECO:0000256" key="8">
    <source>
        <dbReference type="ARBA" id="ARBA00044793"/>
    </source>
</evidence>
<keyword evidence="5 10" id="KW-0256">Endoplasmic reticulum</keyword>
<feature type="compositionally biased region" description="Polar residues" evidence="11">
    <location>
        <begin position="83"/>
        <end position="100"/>
    </location>
</feature>
<dbReference type="PANTHER" id="PTHR13117:SF5">
    <property type="entry name" value="PROTEIN RFT1 HOMOLOG"/>
    <property type="match status" value="1"/>
</dbReference>
<comment type="caution">
    <text evidence="12">The sequence shown here is derived from an EMBL/GenBank/DDBJ whole genome shotgun (WGS) entry which is preliminary data.</text>
</comment>
<keyword evidence="4 10" id="KW-0812">Transmembrane</keyword>
<evidence type="ECO:0000256" key="9">
    <source>
        <dbReference type="ARBA" id="ARBA00045912"/>
    </source>
</evidence>
<evidence type="ECO:0000256" key="11">
    <source>
        <dbReference type="SAM" id="MobiDB-lite"/>
    </source>
</evidence>
<feature type="transmembrane region" description="Helical" evidence="10">
    <location>
        <begin position="477"/>
        <end position="498"/>
    </location>
</feature>
<dbReference type="EMBL" id="CAJPDS010000066">
    <property type="protein sequence ID" value="CAF9933168.1"/>
    <property type="molecule type" value="Genomic_DNA"/>
</dbReference>
<evidence type="ECO:0000256" key="1">
    <source>
        <dbReference type="ARBA" id="ARBA00004477"/>
    </source>
</evidence>
<comment type="function">
    <text evidence="9 10">Intramembrane glycolipid transporter that operates in the biosynthetic pathway of dolichol-linked oligosaccharides, the glycan precursors employed in protein asparagine (N)-glycosylation. The sequential addition of sugars to dolichol pyrophosphate produces dolichol-linked oligosaccharides containing fourteen sugars, including two GlcNAcs, nine mannoses and three glucoses. Once assembled, the oligosaccharide is transferred from the lipid to nascent proteins by oligosaccharyltransferases. The assembly of dolichol-linked oligosaccharides begins on the cytosolic side of the endoplasmic reticulum membrane and finishes in its lumen. RFT1 could mediate the translocation of the cytosolically oriented intermediate DolPP-GlcNAc2Man5, produced by ALG11, into the ER lumen where dolichol-linked oligosaccharides assembly continues. However, the intramembrane lipid transporter activity could not be confirmed in vitro.</text>
</comment>
<evidence type="ECO:0000256" key="10">
    <source>
        <dbReference type="RuleBase" id="RU365067"/>
    </source>
</evidence>
<dbReference type="Proteomes" id="UP000664521">
    <property type="component" value="Unassembled WGS sequence"/>
</dbReference>
<dbReference type="GO" id="GO:0006488">
    <property type="term" value="P:dolichol-linked oligosaccharide biosynthetic process"/>
    <property type="evidence" value="ECO:0007669"/>
    <property type="project" value="InterPro"/>
</dbReference>
<dbReference type="InterPro" id="IPR007594">
    <property type="entry name" value="RFT1"/>
</dbReference>
<dbReference type="OrthoDB" id="9979195at2759"/>
<dbReference type="GO" id="GO:0005789">
    <property type="term" value="C:endoplasmic reticulum membrane"/>
    <property type="evidence" value="ECO:0007669"/>
    <property type="project" value="UniProtKB-SubCell"/>
</dbReference>
<evidence type="ECO:0000256" key="5">
    <source>
        <dbReference type="ARBA" id="ARBA00022824"/>
    </source>
</evidence>
<feature type="transmembrane region" description="Helical" evidence="10">
    <location>
        <begin position="118"/>
        <end position="138"/>
    </location>
</feature>
<organism evidence="12 13">
    <name type="scientific">Heterodermia speciosa</name>
    <dbReference type="NCBI Taxonomy" id="116794"/>
    <lineage>
        <taxon>Eukaryota</taxon>
        <taxon>Fungi</taxon>
        <taxon>Dikarya</taxon>
        <taxon>Ascomycota</taxon>
        <taxon>Pezizomycotina</taxon>
        <taxon>Lecanoromycetes</taxon>
        <taxon>OSLEUM clade</taxon>
        <taxon>Lecanoromycetidae</taxon>
        <taxon>Caliciales</taxon>
        <taxon>Physciaceae</taxon>
        <taxon>Heterodermia</taxon>
    </lineage>
</organism>
<comment type="subcellular location">
    <subcellularLocation>
        <location evidence="1 10">Endoplasmic reticulum membrane</location>
        <topology evidence="1 10">Multi-pass membrane protein</topology>
    </subcellularLocation>
</comment>